<keyword evidence="2" id="KW-0472">Membrane</keyword>
<evidence type="ECO:0000259" key="3">
    <source>
        <dbReference type="Pfam" id="PF02514"/>
    </source>
</evidence>
<feature type="domain" description="CobN/magnesium chelatase" evidence="3">
    <location>
        <begin position="128"/>
        <end position="419"/>
    </location>
</feature>
<proteinExistence type="predicted"/>
<dbReference type="EC" id="6.6.1.2" evidence="4"/>
<evidence type="ECO:0000256" key="2">
    <source>
        <dbReference type="SAM" id="Phobius"/>
    </source>
</evidence>
<dbReference type="PANTHER" id="PTHR44119">
    <property type="entry name" value="MAGNESIUM-CHELATASE SUBUNIT CHLH, CHLOROPLASTIC"/>
    <property type="match status" value="1"/>
</dbReference>
<feature type="region of interest" description="Disordered" evidence="1">
    <location>
        <begin position="740"/>
        <end position="761"/>
    </location>
</feature>
<comment type="caution">
    <text evidence="4">The sequence shown here is derived from an EMBL/GenBank/DDBJ whole genome shotgun (WGS) entry which is preliminary data.</text>
</comment>
<feature type="domain" description="CobN/magnesium chelatase" evidence="3">
    <location>
        <begin position="430"/>
        <end position="1238"/>
    </location>
</feature>
<evidence type="ECO:0000256" key="1">
    <source>
        <dbReference type="SAM" id="MobiDB-lite"/>
    </source>
</evidence>
<keyword evidence="4" id="KW-0436">Ligase</keyword>
<protein>
    <submittedName>
        <fullName evidence="4">Aerobic cobaltochelatase subunit CobN</fullName>
        <ecNumber evidence="4">6.6.1.2</ecNumber>
    </submittedName>
</protein>
<dbReference type="CDD" id="cd10150">
    <property type="entry name" value="CobN_like"/>
    <property type="match status" value="1"/>
</dbReference>
<feature type="transmembrane region" description="Helical" evidence="2">
    <location>
        <begin position="1320"/>
        <end position="1340"/>
    </location>
</feature>
<dbReference type="GO" id="GO:0051116">
    <property type="term" value="F:cobaltochelatase activity"/>
    <property type="evidence" value="ECO:0007669"/>
    <property type="project" value="UniProtKB-EC"/>
</dbReference>
<dbReference type="PANTHER" id="PTHR44119:SF1">
    <property type="entry name" value="MAGNESIUM-CHELATASE SUBUNIT CHLH, CHLOROPLASTIC"/>
    <property type="match status" value="1"/>
</dbReference>
<dbReference type="Pfam" id="PF02514">
    <property type="entry name" value="CobN-Mg_chel"/>
    <property type="match status" value="2"/>
</dbReference>
<organism evidence="4">
    <name type="scientific">termite gut metagenome</name>
    <dbReference type="NCBI Taxonomy" id="433724"/>
    <lineage>
        <taxon>unclassified sequences</taxon>
        <taxon>metagenomes</taxon>
        <taxon>organismal metagenomes</taxon>
    </lineage>
</organism>
<keyword evidence="2" id="KW-1133">Transmembrane helix</keyword>
<name>A0A5J4SD78_9ZZZZ</name>
<keyword evidence="2" id="KW-0812">Transmembrane</keyword>
<sequence>MISISKSKIIIAIAVILVVTGSLVLWNKLASTTKIALVNFQQFQTTSLIKSNTDNFVEFKEVSLENLNKLGSYDFVLGFGMGLNISTEQRIRLQHLADKGVPLYIYAPTNIDNNICNLDSIQKATVSEYLGNGNKRNYRNLAHYIRQYIDKKTFFITPADSVAKSAMDVLYHLDDEVACNTVSEYESYLKQNNFYREGGAKIAIVGGLNDPFSGNKDNLDSLIVSFQQAGMNIYPVSSYMKRLEFLKEINPDAVVHLAHGRMAMGQADAAVEWLKIRNIPIFAPLTLLQTKEEWLNDSMGMFGGFMSQSIVTPELDGAIYPYVVNIEEVDKEGLYLFKAIPERLRNFTRIVNNFISLQRKSNAEKKLSIYYFKAPGHETLTAQGLETIPSLYNLLKRLKAEGYKVDNLPGTVVEFGKILRNPLSLTPDPSSSEKIAIEGVVFGNIALIPQPLPALGGDTFTIIHGAKTDPPQNYIDAYLWSQDVFKADALLHFGTHGSLEFTPQKQMALSNEDWSDRLVGTIPHFYYYTIGNVGESMMAKRRSYATTISYLTPPFMESNMRSQFGRLEDRIRDYYKTSETKQPQASLAVKKIAVEMGLHRELRLDSVLTNPYTATDIERLENFAEEIANEKMTGRLYTTGVPYASGNIHSSVLAMSADPIAYSLAALNRQRGRITDKELKNKALFTQRYLDPSKALVNRILNGTSVDTALICSTAGISKKELQEAKKIVATHVLRMPAMTQTSGKEAPKSGGHPAWIPKIGKRPDNTVTIGKLVQTGKPSVPQPEYTKEQKERARTIIEVERTINNITVYRKALEQSPETEMKSLLNALNGGYIAPSSGGDAVANPMAVPTGRNLYSINAEATPSEVAWDKGVSLVNATLEQYKQKHGDYPQKVSYTFWSSEFIESEGVTIAQVLYMLGVEPVRDSFDRVSDIQLIPSETLGRPRIDVVVQTSGQFRDLAASRLSLISRAVEMAAQSEDDRYENRVATGTVETERLLVDKGVSPKEARELSVRRVFGGVNGMYGTGIQGMVTSGDKWEDEKEIADTYIHNMGAVYSNEKEWGQFKAELLRAVLQNTDVVVQPRQSNTWGALSLDHVYEFMGGMNLAVRSVTGKDPEAYFADYRNRNNVRMQELKEAIGVESRSTLFNPAYIKEVMKGNASSASQITEIVTNTYAWNVMKPDVIDREMWDRIYSVYVKDSEHLGVQDFFKRENPSALQEITAVMLETARKGMWRANGQQLADIAQLHTALVKEFGVLRGGFSGNNAKLQDFITKQVPQDVTQEYVNQIQNMKVSTSEKVKNGMLLKKETSLIGDEGEENSINGVVIVSAILAAFVLLLVLLRKKRKNE</sequence>
<reference evidence="4" key="1">
    <citation type="submission" date="2019-03" db="EMBL/GenBank/DDBJ databases">
        <title>Single cell metagenomics reveals metabolic interactions within the superorganism composed of flagellate Streblomastix strix and complex community of Bacteroidetes bacteria on its surface.</title>
        <authorList>
            <person name="Treitli S.C."/>
            <person name="Kolisko M."/>
            <person name="Husnik F."/>
            <person name="Keeling P."/>
            <person name="Hampl V."/>
        </authorList>
    </citation>
    <scope>NUCLEOTIDE SEQUENCE</scope>
    <source>
        <strain evidence="4">STM</strain>
    </source>
</reference>
<gene>
    <name evidence="4" type="ORF">EZS27_008259</name>
</gene>
<evidence type="ECO:0000313" key="4">
    <source>
        <dbReference type="EMBL" id="KAA6344104.1"/>
    </source>
</evidence>
<feature type="transmembrane region" description="Helical" evidence="2">
    <location>
        <begin position="9"/>
        <end position="26"/>
    </location>
</feature>
<dbReference type="InterPro" id="IPR003672">
    <property type="entry name" value="CobN/Mg_chltase"/>
</dbReference>
<dbReference type="EMBL" id="SNRY01000235">
    <property type="protein sequence ID" value="KAA6344104.1"/>
    <property type="molecule type" value="Genomic_DNA"/>
</dbReference>
<accession>A0A5J4SD78</accession>